<keyword evidence="3" id="KW-1185">Reference proteome</keyword>
<feature type="transmembrane region" description="Helical" evidence="1">
    <location>
        <begin position="50"/>
        <end position="69"/>
    </location>
</feature>
<evidence type="ECO:0000313" key="2">
    <source>
        <dbReference type="EMBL" id="GAA4023349.1"/>
    </source>
</evidence>
<evidence type="ECO:0000256" key="1">
    <source>
        <dbReference type="SAM" id="Phobius"/>
    </source>
</evidence>
<dbReference type="EMBL" id="BAABCR010000003">
    <property type="protein sequence ID" value="GAA4023349.1"/>
    <property type="molecule type" value="Genomic_DNA"/>
</dbReference>
<keyword evidence="1" id="KW-0472">Membrane</keyword>
<accession>A0ABP7TA73</accession>
<reference evidence="3" key="1">
    <citation type="journal article" date="2019" name="Int. J. Syst. Evol. Microbiol.">
        <title>The Global Catalogue of Microorganisms (GCM) 10K type strain sequencing project: providing services to taxonomists for standard genome sequencing and annotation.</title>
        <authorList>
            <consortium name="The Broad Institute Genomics Platform"/>
            <consortium name="The Broad Institute Genome Sequencing Center for Infectious Disease"/>
            <person name="Wu L."/>
            <person name="Ma J."/>
        </authorList>
    </citation>
    <scope>NUCLEOTIDE SEQUENCE [LARGE SCALE GENOMIC DNA]</scope>
    <source>
        <strain evidence="3">JCM 17064</strain>
    </source>
</reference>
<dbReference type="RefSeq" id="WP_324691851.1">
    <property type="nucleotide sequence ID" value="NZ_BAABCR010000003.1"/>
</dbReference>
<organism evidence="2 3">
    <name type="scientific">Flavobacterium cheonhonense</name>
    <dbReference type="NCBI Taxonomy" id="706185"/>
    <lineage>
        <taxon>Bacteria</taxon>
        <taxon>Pseudomonadati</taxon>
        <taxon>Bacteroidota</taxon>
        <taxon>Flavobacteriia</taxon>
        <taxon>Flavobacteriales</taxon>
        <taxon>Flavobacteriaceae</taxon>
        <taxon>Flavobacterium</taxon>
    </lineage>
</organism>
<protein>
    <recommendedName>
        <fullName evidence="4">PKD domain-containing protein</fullName>
    </recommendedName>
</protein>
<keyword evidence="1" id="KW-0812">Transmembrane</keyword>
<evidence type="ECO:0000313" key="3">
    <source>
        <dbReference type="Proteomes" id="UP001500968"/>
    </source>
</evidence>
<keyword evidence="1" id="KW-1133">Transmembrane helix</keyword>
<comment type="caution">
    <text evidence="2">The sequence shown here is derived from an EMBL/GenBank/DDBJ whole genome shotgun (WGS) entry which is preliminary data.</text>
</comment>
<sequence>MKKSTLLNLSSNRDYVLIRKENGFKMDFSGERYFSTLSDSEKIGQTKKKGMLNILLLLFVFLFTNFLFAQAPACNLSGPLKAKPHLGKVLKNPLKFSAEVINDKPNTIYNWSFKTNNTEAKLVSRNGVKTISVDPGENVGSFTIQLTVTNVNANGRNESCTCTQSVSVYKG</sequence>
<evidence type="ECO:0008006" key="4">
    <source>
        <dbReference type="Google" id="ProtNLM"/>
    </source>
</evidence>
<name>A0ABP7TA73_9FLAO</name>
<dbReference type="Proteomes" id="UP001500968">
    <property type="component" value="Unassembled WGS sequence"/>
</dbReference>
<gene>
    <name evidence="2" type="ORF">GCM10022386_02880</name>
</gene>
<proteinExistence type="predicted"/>